<evidence type="ECO:0000256" key="1">
    <source>
        <dbReference type="ARBA" id="ARBA00006047"/>
    </source>
</evidence>
<dbReference type="PANTHER" id="PTHR42655">
    <property type="entry name" value="GLYCOGEN PHOSPHORYLASE"/>
    <property type="match status" value="1"/>
</dbReference>
<dbReference type="GO" id="GO:0008184">
    <property type="term" value="F:glycogen phosphorylase activity"/>
    <property type="evidence" value="ECO:0007669"/>
    <property type="project" value="InterPro"/>
</dbReference>
<comment type="similarity">
    <text evidence="1">Belongs to the glycogen phosphorylase family.</text>
</comment>
<dbReference type="PANTHER" id="PTHR42655:SF1">
    <property type="entry name" value="GLYCOGEN PHOSPHORYLASE"/>
    <property type="match status" value="1"/>
</dbReference>
<name>A0AAW5K599_9BACT</name>
<dbReference type="GO" id="GO:0005975">
    <property type="term" value="P:carbohydrate metabolic process"/>
    <property type="evidence" value="ECO:0007669"/>
    <property type="project" value="InterPro"/>
</dbReference>
<evidence type="ECO:0000313" key="2">
    <source>
        <dbReference type="EMBL" id="MCQ4815031.1"/>
    </source>
</evidence>
<accession>A0AAW5K599</accession>
<evidence type="ECO:0000313" key="3">
    <source>
        <dbReference type="Proteomes" id="UP001205919"/>
    </source>
</evidence>
<reference evidence="2 3" key="1">
    <citation type="submission" date="2022-06" db="EMBL/GenBank/DDBJ databases">
        <title>Isolation of gut microbiota from human fecal samples.</title>
        <authorList>
            <person name="Pamer E.G."/>
            <person name="Barat B."/>
            <person name="Waligurski E."/>
            <person name="Medina S."/>
            <person name="Paddock L."/>
            <person name="Mostad J."/>
        </authorList>
    </citation>
    <scope>NUCLEOTIDE SEQUENCE [LARGE SCALE GENOMIC DNA]</scope>
    <source>
        <strain evidence="2 3">DFI.9.90</strain>
    </source>
</reference>
<dbReference type="InterPro" id="IPR000811">
    <property type="entry name" value="Glyco_trans_35"/>
</dbReference>
<dbReference type="InterPro" id="IPR052182">
    <property type="entry name" value="Glycogen/Maltodextrin_Phosph"/>
</dbReference>
<dbReference type="GO" id="GO:0030170">
    <property type="term" value="F:pyridoxal phosphate binding"/>
    <property type="evidence" value="ECO:0007669"/>
    <property type="project" value="InterPro"/>
</dbReference>
<dbReference type="NCBIfam" id="TIGR02094">
    <property type="entry name" value="more_P_ylases"/>
    <property type="match status" value="1"/>
</dbReference>
<dbReference type="Gene3D" id="3.40.50.2000">
    <property type="entry name" value="Glycogen Phosphorylase B"/>
    <property type="match status" value="2"/>
</dbReference>
<dbReference type="Proteomes" id="UP001205919">
    <property type="component" value="Unassembled WGS sequence"/>
</dbReference>
<comment type="caution">
    <text evidence="2">The sequence shown here is derived from an EMBL/GenBank/DDBJ whole genome shotgun (WGS) entry which is preliminary data.</text>
</comment>
<dbReference type="InterPro" id="IPR011834">
    <property type="entry name" value="Agluc_phsphrylas"/>
</dbReference>
<dbReference type="SUPFAM" id="SSF53756">
    <property type="entry name" value="UDP-Glycosyltransferase/glycogen phosphorylase"/>
    <property type="match status" value="1"/>
</dbReference>
<sequence length="578" mass="65084">MNGMNYGTNLANSLLATLEHDPAFRNTAYFSMEIALMPEIPTYSGGLGVLAGDILKSASDLGVPMVAMTLLYKKGYFAQKINREGRQTEYPVEWNPRDFMTQLPNRVTITMNGRPVTVGAWCYMLIGQTEHPLPIYFLDTDLPENLPEDRLLTAELYGGDNKYRLCQELILGICGLRLLRDMGYRNISTFHLNEGHAGFLTLELLREQGYGDIEKVRNQVIFTTHTPVAAGHDFFSYDLIDEVMDGDVAQILRQHIGGNGLSMTDLALKLSRYVNGVSHKHALVSRAMFGNESIDWITNGVHSTTWTSPSFANLYDARIPGWRNDPSRLMQALHIPDEEIWKAHQAAKMKLLAFVLEETGQQLDPDVLTIGFARRAATYKRADLVFSDIRRLVEIGKGKVQFVFSGKAHPHDEPGKDILQKINRIAKELGAELPVVFIENYNMGPAKFITSGVDIWLNTPIRPREASGTSGMKCVHNGVMNFSVLDGWWIEGCIEGRTGWAIGPEPTENGMVEYNEAEDAVDLYNKLEEKIIPAYYTDRKRWIGMMKFAIAVNASYFNTHRVVHEYCEKAYGTVFRGH</sequence>
<proteinExistence type="inferred from homology"/>
<gene>
    <name evidence="2" type="primary">glgP</name>
    <name evidence="2" type="ORF">NE630_11375</name>
</gene>
<protein>
    <submittedName>
        <fullName evidence="2">Alpha-glucan family phosphorylase</fullName>
    </submittedName>
</protein>
<dbReference type="AlphaFoldDB" id="A0AAW5K599"/>
<keyword evidence="3" id="KW-1185">Reference proteome</keyword>
<dbReference type="EMBL" id="JANFYT010000025">
    <property type="protein sequence ID" value="MCQ4815031.1"/>
    <property type="molecule type" value="Genomic_DNA"/>
</dbReference>
<dbReference type="Pfam" id="PF00343">
    <property type="entry name" value="Phosphorylase"/>
    <property type="match status" value="2"/>
</dbReference>
<organism evidence="2 3">
    <name type="scientific">Cloacibacillus evryensis</name>
    <dbReference type="NCBI Taxonomy" id="508460"/>
    <lineage>
        <taxon>Bacteria</taxon>
        <taxon>Thermotogati</taxon>
        <taxon>Synergistota</taxon>
        <taxon>Synergistia</taxon>
        <taxon>Synergistales</taxon>
        <taxon>Synergistaceae</taxon>
        <taxon>Cloacibacillus</taxon>
    </lineage>
</organism>